<gene>
    <name evidence="2" type="ORF">D8I30_11805</name>
</gene>
<dbReference type="AlphaFoldDB" id="A0A494RP15"/>
<keyword evidence="1" id="KW-0732">Signal</keyword>
<reference evidence="2 3" key="1">
    <citation type="submission" date="2018-10" db="EMBL/GenBank/DDBJ databases">
        <title>Complete genome sequence of Brevundimonas naejangsanensis BRV3.</title>
        <authorList>
            <person name="Berrios L."/>
            <person name="Ely B."/>
        </authorList>
    </citation>
    <scope>NUCLEOTIDE SEQUENCE [LARGE SCALE GENOMIC DNA]</scope>
    <source>
        <strain evidence="2 3">BRV3</strain>
    </source>
</reference>
<protein>
    <recommendedName>
        <fullName evidence="4">Rap1a immunity protein domain-containing protein</fullName>
    </recommendedName>
</protein>
<proteinExistence type="predicted"/>
<evidence type="ECO:0000313" key="3">
    <source>
        <dbReference type="Proteomes" id="UP000276984"/>
    </source>
</evidence>
<dbReference type="OrthoDB" id="7205602at2"/>
<name>A0A494RP15_9CAUL</name>
<dbReference type="EMBL" id="CP032707">
    <property type="protein sequence ID" value="AYG95782.1"/>
    <property type="molecule type" value="Genomic_DNA"/>
</dbReference>
<evidence type="ECO:0008006" key="4">
    <source>
        <dbReference type="Google" id="ProtNLM"/>
    </source>
</evidence>
<sequence length="121" mass="13285">MNRIGLACAASVALLFSTPAAAAETVREFLATADSIPRNPTALLHPGMRHLLKQLRGSMAEIRAEQAGLVARGQPRTICLPEKVPVTDRSITERFEAIPESRRGMSVTQAVREWMAERYPC</sequence>
<evidence type="ECO:0000256" key="1">
    <source>
        <dbReference type="SAM" id="SignalP"/>
    </source>
</evidence>
<feature type="chain" id="PRO_5019747106" description="Rap1a immunity protein domain-containing protein" evidence="1">
    <location>
        <begin position="23"/>
        <end position="121"/>
    </location>
</feature>
<dbReference type="Proteomes" id="UP000276984">
    <property type="component" value="Chromosome"/>
</dbReference>
<feature type="signal peptide" evidence="1">
    <location>
        <begin position="1"/>
        <end position="22"/>
    </location>
</feature>
<evidence type="ECO:0000313" key="2">
    <source>
        <dbReference type="EMBL" id="AYG95782.1"/>
    </source>
</evidence>
<keyword evidence="3" id="KW-1185">Reference proteome</keyword>
<organism evidence="2 3">
    <name type="scientific">Brevundimonas naejangsanensis</name>
    <dbReference type="NCBI Taxonomy" id="588932"/>
    <lineage>
        <taxon>Bacteria</taxon>
        <taxon>Pseudomonadati</taxon>
        <taxon>Pseudomonadota</taxon>
        <taxon>Alphaproteobacteria</taxon>
        <taxon>Caulobacterales</taxon>
        <taxon>Caulobacteraceae</taxon>
        <taxon>Brevundimonas</taxon>
    </lineage>
</organism>
<accession>A0A494RP15</accession>
<dbReference type="RefSeq" id="WP_121482916.1">
    <property type="nucleotide sequence ID" value="NZ_CP032707.1"/>
</dbReference>